<dbReference type="AlphaFoldDB" id="A0A9D9GYW5"/>
<sequence>MAEPLNIGGVSFSKAEVAKQEVKTKERTNEKGTWEQYKEYTVTLKDGTKVTYEQQNAERKAAVDIQDDGSINFYGLSKADIKDTEKDDTYKLMGCEFTGVMAKRQDKGIIFKEPADHDKISAYNREMPDGSIQKSNENYASVNEGDKINGHYVKTAGRRKIVGWHK</sequence>
<name>A0A9D9GYW5_9BACT</name>
<dbReference type="Proteomes" id="UP000823632">
    <property type="component" value="Unassembled WGS sequence"/>
</dbReference>
<comment type="caution">
    <text evidence="1">The sequence shown here is derived from an EMBL/GenBank/DDBJ whole genome shotgun (WGS) entry which is preliminary data.</text>
</comment>
<proteinExistence type="predicted"/>
<accession>A0A9D9GYW5</accession>
<gene>
    <name evidence="1" type="ORF">IAC76_02195</name>
</gene>
<dbReference type="EMBL" id="JADIND010000047">
    <property type="protein sequence ID" value="MBO8430176.1"/>
    <property type="molecule type" value="Genomic_DNA"/>
</dbReference>
<protein>
    <submittedName>
        <fullName evidence="1">Uncharacterized protein</fullName>
    </submittedName>
</protein>
<evidence type="ECO:0000313" key="1">
    <source>
        <dbReference type="EMBL" id="MBO8430176.1"/>
    </source>
</evidence>
<reference evidence="1" key="2">
    <citation type="journal article" date="2021" name="PeerJ">
        <title>Extensive microbial diversity within the chicken gut microbiome revealed by metagenomics and culture.</title>
        <authorList>
            <person name="Gilroy R."/>
            <person name="Ravi A."/>
            <person name="Getino M."/>
            <person name="Pursley I."/>
            <person name="Horton D.L."/>
            <person name="Alikhan N.F."/>
            <person name="Baker D."/>
            <person name="Gharbi K."/>
            <person name="Hall N."/>
            <person name="Watson M."/>
            <person name="Adriaenssens E.M."/>
            <person name="Foster-Nyarko E."/>
            <person name="Jarju S."/>
            <person name="Secka A."/>
            <person name="Antonio M."/>
            <person name="Oren A."/>
            <person name="Chaudhuri R.R."/>
            <person name="La Ragione R."/>
            <person name="Hildebrand F."/>
            <person name="Pallen M.J."/>
        </authorList>
    </citation>
    <scope>NUCLEOTIDE SEQUENCE</scope>
    <source>
        <strain evidence="1">10192</strain>
    </source>
</reference>
<reference evidence="1" key="1">
    <citation type="submission" date="2020-10" db="EMBL/GenBank/DDBJ databases">
        <authorList>
            <person name="Gilroy R."/>
        </authorList>
    </citation>
    <scope>NUCLEOTIDE SEQUENCE</scope>
    <source>
        <strain evidence="1">10192</strain>
    </source>
</reference>
<evidence type="ECO:0000313" key="2">
    <source>
        <dbReference type="Proteomes" id="UP000823632"/>
    </source>
</evidence>
<organism evidence="1 2">
    <name type="scientific">Candidatus Scatousia excrementipullorum</name>
    <dbReference type="NCBI Taxonomy" id="2840936"/>
    <lineage>
        <taxon>Bacteria</taxon>
        <taxon>Candidatus Scatousia</taxon>
    </lineage>
</organism>